<name>U2PT88_9CLOT</name>
<keyword evidence="2" id="KW-1185">Reference proteome</keyword>
<reference evidence="1 2" key="1">
    <citation type="journal article" date="2013" name="Genome Announc.">
        <title>Draft Genome Sequence of the Hydrogen- and Ethanol-Producing Bacterium Clostridium intestinale Strain URNW.</title>
        <authorList>
            <person name="Lal S."/>
            <person name="Ramachandran U."/>
            <person name="Zhang X."/>
            <person name="Sparling R."/>
            <person name="Levin D.B."/>
        </authorList>
    </citation>
    <scope>NUCLEOTIDE SEQUENCE [LARGE SCALE GENOMIC DNA]</scope>
    <source>
        <strain evidence="1 2">URNW</strain>
    </source>
</reference>
<organism evidence="1 2">
    <name type="scientific">Clostridium intestinale URNW</name>
    <dbReference type="NCBI Taxonomy" id="1294142"/>
    <lineage>
        <taxon>Bacteria</taxon>
        <taxon>Bacillati</taxon>
        <taxon>Bacillota</taxon>
        <taxon>Clostridia</taxon>
        <taxon>Eubacteriales</taxon>
        <taxon>Clostridiaceae</taxon>
        <taxon>Clostridium</taxon>
    </lineage>
</organism>
<evidence type="ECO:0000313" key="1">
    <source>
        <dbReference type="EMBL" id="ERK29660.1"/>
    </source>
</evidence>
<sequence>MINIEGLLNVRTREELRIWLQDNSSIKTSCWVVISILPKSDTLLYLDVVEEALCFGWIDGIKKKNSENQLVQRLSPRSKKSSWTELNKERVRRLEKLGLMTDEGRKVLPDMSSNSFIIDKFIEKKLKEDELVYKKIMNFPELYRRVRIDTIQQVKNQQELFIKRLDKFIENTKQDKMYGSWNDNGRLID</sequence>
<protein>
    <recommendedName>
        <fullName evidence="3">Thymidylate synthase</fullName>
    </recommendedName>
</protein>
<dbReference type="eggNOG" id="COG4430">
    <property type="taxonomic scope" value="Bacteria"/>
</dbReference>
<evidence type="ECO:0008006" key="3">
    <source>
        <dbReference type="Google" id="ProtNLM"/>
    </source>
</evidence>
<evidence type="ECO:0000313" key="2">
    <source>
        <dbReference type="Proteomes" id="UP000016721"/>
    </source>
</evidence>
<dbReference type="HOGENOM" id="CLU_076645_2_1_9"/>
<dbReference type="EMBL" id="APJA01000014">
    <property type="protein sequence ID" value="ERK29660.1"/>
    <property type="molecule type" value="Genomic_DNA"/>
</dbReference>
<dbReference type="STRING" id="1294142.CINTURNW_2745"/>
<comment type="caution">
    <text evidence="1">The sequence shown here is derived from an EMBL/GenBank/DDBJ whole genome shotgun (WGS) entry which is preliminary data.</text>
</comment>
<proteinExistence type="predicted"/>
<dbReference type="AlphaFoldDB" id="U2PT88"/>
<dbReference type="PATRIC" id="fig|1294142.3.peg.2850"/>
<accession>U2PT88</accession>
<gene>
    <name evidence="1" type="ORF">CINTURNW_2745</name>
</gene>
<dbReference type="Proteomes" id="UP000016721">
    <property type="component" value="Unassembled WGS sequence"/>
</dbReference>